<keyword evidence="3" id="KW-1185">Reference proteome</keyword>
<dbReference type="EMBL" id="JAAGBB010000001">
    <property type="protein sequence ID" value="MBR0662992.1"/>
    <property type="molecule type" value="Genomic_DNA"/>
</dbReference>
<protein>
    <submittedName>
        <fullName evidence="2">Tripartite tricarboxylate transporter substrate binding protein</fullName>
    </submittedName>
</protein>
<accession>A0ABS5ERS1</accession>
<gene>
    <name evidence="2" type="ORF">GXW71_01370</name>
</gene>
<dbReference type="Pfam" id="PF03401">
    <property type="entry name" value="TctC"/>
    <property type="match status" value="1"/>
</dbReference>
<evidence type="ECO:0000313" key="2">
    <source>
        <dbReference type="EMBL" id="MBR0662992.1"/>
    </source>
</evidence>
<dbReference type="Proteomes" id="UP001196870">
    <property type="component" value="Unassembled WGS sequence"/>
</dbReference>
<evidence type="ECO:0000256" key="1">
    <source>
        <dbReference type="ARBA" id="ARBA00006987"/>
    </source>
</evidence>
<dbReference type="PANTHER" id="PTHR42928:SF5">
    <property type="entry name" value="BLR1237 PROTEIN"/>
    <property type="match status" value="1"/>
</dbReference>
<dbReference type="RefSeq" id="WP_211850580.1">
    <property type="nucleotide sequence ID" value="NZ_JAAGBB010000001.1"/>
</dbReference>
<dbReference type="Gene3D" id="3.40.190.10">
    <property type="entry name" value="Periplasmic binding protein-like II"/>
    <property type="match status" value="1"/>
</dbReference>
<dbReference type="InterPro" id="IPR005064">
    <property type="entry name" value="BUG"/>
</dbReference>
<reference evidence="3" key="1">
    <citation type="journal article" date="2021" name="Syst. Appl. Microbiol.">
        <title>Roseomonas hellenica sp. nov., isolated from roots of wild-growing Alkanna tinctoria.</title>
        <authorList>
            <person name="Rat A."/>
            <person name="Naranjo H.D."/>
            <person name="Lebbe L."/>
            <person name="Cnockaert M."/>
            <person name="Krigas N."/>
            <person name="Grigoriadou K."/>
            <person name="Maloupa E."/>
            <person name="Willems A."/>
        </authorList>
    </citation>
    <scope>NUCLEOTIDE SEQUENCE [LARGE SCALE GENOMIC DNA]</scope>
    <source>
        <strain evidence="3">LMG 31523</strain>
    </source>
</reference>
<dbReference type="Gene3D" id="3.40.190.150">
    <property type="entry name" value="Bordetella uptake gene, domain 1"/>
    <property type="match status" value="1"/>
</dbReference>
<dbReference type="PANTHER" id="PTHR42928">
    <property type="entry name" value="TRICARBOXYLATE-BINDING PROTEIN"/>
    <property type="match status" value="1"/>
</dbReference>
<name>A0ABS5ERS1_9PROT</name>
<organism evidence="2 3">
    <name type="scientific">Plastoroseomonas hellenica</name>
    <dbReference type="NCBI Taxonomy" id="2687306"/>
    <lineage>
        <taxon>Bacteria</taxon>
        <taxon>Pseudomonadati</taxon>
        <taxon>Pseudomonadota</taxon>
        <taxon>Alphaproteobacteria</taxon>
        <taxon>Acetobacterales</taxon>
        <taxon>Acetobacteraceae</taxon>
        <taxon>Plastoroseomonas</taxon>
    </lineage>
</organism>
<sequence>MIARRPFLLGASALPLVAPAIAQILPGGRPMRWVVPFPPGGAADAIGRLWADAVTTTTGQPIVIENRGGASGVLGVQAVQQAPADGSVLGVFSIAFFTALPLMMARAPYDPDRDLTPIIQLVTSTVMCCVTAERARERGWTDFRSLIAWAKRPGNRLIKGSAGNGSAAHLLIATIARRTGAEIEHVPYRGGAPALNDLLSGQIDMVFDFMPALMPQVAAGRLLPLAVGSNARSPLMPGVPGLGEFADLGIGDLDLQSWNALTGPRGLPADMQEQIAVAVRRSAGAPGLERRLHASGLVPATTDGPVATRAKIAADAPRWREMVEVSGARIE</sequence>
<evidence type="ECO:0000313" key="3">
    <source>
        <dbReference type="Proteomes" id="UP001196870"/>
    </source>
</evidence>
<dbReference type="PIRSF" id="PIRSF017082">
    <property type="entry name" value="YflP"/>
    <property type="match status" value="1"/>
</dbReference>
<dbReference type="SUPFAM" id="SSF53850">
    <property type="entry name" value="Periplasmic binding protein-like II"/>
    <property type="match status" value="1"/>
</dbReference>
<proteinExistence type="inferred from homology"/>
<comment type="caution">
    <text evidence="2">The sequence shown here is derived from an EMBL/GenBank/DDBJ whole genome shotgun (WGS) entry which is preliminary data.</text>
</comment>
<dbReference type="CDD" id="cd07012">
    <property type="entry name" value="PBP2_Bug_TTT"/>
    <property type="match status" value="1"/>
</dbReference>
<comment type="similarity">
    <text evidence="1">Belongs to the UPF0065 (bug) family.</text>
</comment>
<dbReference type="InterPro" id="IPR042100">
    <property type="entry name" value="Bug_dom1"/>
</dbReference>